<comment type="caution">
    <text evidence="1">The sequence shown here is derived from an EMBL/GenBank/DDBJ whole genome shotgun (WGS) entry which is preliminary data.</text>
</comment>
<evidence type="ECO:0000313" key="1">
    <source>
        <dbReference type="EMBL" id="EEG32052.1"/>
    </source>
</evidence>
<proteinExistence type="predicted"/>
<accession>C0E8Y3</accession>
<gene>
    <name evidence="1" type="ORF">CLOSTMETH_00278</name>
</gene>
<dbReference type="AlphaFoldDB" id="C0E8Y3"/>
<dbReference type="EMBL" id="ACEC01000012">
    <property type="protein sequence ID" value="EEG32052.1"/>
    <property type="molecule type" value="Genomic_DNA"/>
</dbReference>
<organism evidence="1 2">
    <name type="scientific">[Clostridium] methylpentosum DSM 5476</name>
    <dbReference type="NCBI Taxonomy" id="537013"/>
    <lineage>
        <taxon>Bacteria</taxon>
        <taxon>Bacillati</taxon>
        <taxon>Bacillota</taxon>
        <taxon>Clostridia</taxon>
        <taxon>Eubacteriales</taxon>
        <taxon>Oscillospiraceae</taxon>
        <taxon>Oscillospiraceae incertae sedis</taxon>
    </lineage>
</organism>
<dbReference type="HOGENOM" id="CLU_3198130_0_0_9"/>
<keyword evidence="2" id="KW-1185">Reference proteome</keyword>
<evidence type="ECO:0000313" key="2">
    <source>
        <dbReference type="Proteomes" id="UP000003340"/>
    </source>
</evidence>
<name>C0E8Y3_9FIRM</name>
<reference evidence="1 2" key="1">
    <citation type="submission" date="2009-01" db="EMBL/GenBank/DDBJ databases">
        <authorList>
            <person name="Fulton L."/>
            <person name="Clifton S."/>
            <person name="Fulton B."/>
            <person name="Xu J."/>
            <person name="Minx P."/>
            <person name="Pepin K.H."/>
            <person name="Johnson M."/>
            <person name="Bhonagiri V."/>
            <person name="Nash W.E."/>
            <person name="Mardis E.R."/>
            <person name="Wilson R.K."/>
        </authorList>
    </citation>
    <scope>NUCLEOTIDE SEQUENCE [LARGE SCALE GENOMIC DNA]</scope>
    <source>
        <strain evidence="1 2">DSM 5476</strain>
    </source>
</reference>
<protein>
    <submittedName>
        <fullName evidence="1">Uncharacterized protein</fullName>
    </submittedName>
</protein>
<reference evidence="1 2" key="2">
    <citation type="submission" date="2009-02" db="EMBL/GenBank/DDBJ databases">
        <title>Draft genome sequence of Clostridium methylpentosum (DSM 5476).</title>
        <authorList>
            <person name="Sudarsanam P."/>
            <person name="Ley R."/>
            <person name="Guruge J."/>
            <person name="Turnbaugh P.J."/>
            <person name="Mahowald M."/>
            <person name="Liep D."/>
            <person name="Gordon J."/>
        </authorList>
    </citation>
    <scope>NUCLEOTIDE SEQUENCE [LARGE SCALE GENOMIC DNA]</scope>
    <source>
        <strain evidence="1 2">DSM 5476</strain>
    </source>
</reference>
<dbReference type="Proteomes" id="UP000003340">
    <property type="component" value="Unassembled WGS sequence"/>
</dbReference>
<sequence>MDIKETYINRIMKMLTDLSETELRKAHDYIAYKWLRRESVINHEE</sequence>